<keyword evidence="5" id="KW-1185">Reference proteome</keyword>
<comment type="caution">
    <text evidence="4">The sequence shown here is derived from an EMBL/GenBank/DDBJ whole genome shotgun (WGS) entry which is preliminary data.</text>
</comment>
<dbReference type="PANTHER" id="PTHR30570:SF1">
    <property type="entry name" value="PHOSPHATE-BINDING PROTEIN PSTS"/>
    <property type="match status" value="1"/>
</dbReference>
<name>A0A4R6RDS2_9HYPH</name>
<evidence type="ECO:0000259" key="3">
    <source>
        <dbReference type="Pfam" id="PF12849"/>
    </source>
</evidence>
<dbReference type="SUPFAM" id="SSF53850">
    <property type="entry name" value="Periplasmic binding protein-like II"/>
    <property type="match status" value="1"/>
</dbReference>
<feature type="domain" description="PBP" evidence="3">
    <location>
        <begin position="47"/>
        <end position="281"/>
    </location>
</feature>
<dbReference type="InterPro" id="IPR050811">
    <property type="entry name" value="Phosphate_ABC_transporter"/>
</dbReference>
<sequence>MGRRVVASLAAVLVLAVTGTTAARDAVTVVGAREVVALAARTLERLGLPGSVRAGGTDGGIAAFCAGTGPETPDAVGTLRPLTDAETKACTAAGITAVTDLRLGTGAAVLVTGPDGPGPSIGRRQLSEALLAKLLVDGQLIANPFRTWAEIDPALPDRPIRVVGPAPGGDLYGILLDRVVEPGCAASPELAALPAEAGPVCRTLRRDGAYVALEGGDAKVVAALVDDPAAVGVVGLGSAAAPLRRIGLDGVAPDEEAIASGRYPAGFPLHLVVKDAHRAAVTGLDRLLDGLLSEEALGPGGHLAGAGVVAPSAEDRVGLRARISRLARP</sequence>
<dbReference type="EMBL" id="SNXY01000008">
    <property type="protein sequence ID" value="TDP84340.1"/>
    <property type="molecule type" value="Genomic_DNA"/>
</dbReference>
<feature type="signal peptide" evidence="2">
    <location>
        <begin position="1"/>
        <end position="22"/>
    </location>
</feature>
<organism evidence="4 5">
    <name type="scientific">Oharaeibacter diazotrophicus</name>
    <dbReference type="NCBI Taxonomy" id="1920512"/>
    <lineage>
        <taxon>Bacteria</taxon>
        <taxon>Pseudomonadati</taxon>
        <taxon>Pseudomonadota</taxon>
        <taxon>Alphaproteobacteria</taxon>
        <taxon>Hyphomicrobiales</taxon>
        <taxon>Pleomorphomonadaceae</taxon>
        <taxon>Oharaeibacter</taxon>
    </lineage>
</organism>
<dbReference type="InterPro" id="IPR024370">
    <property type="entry name" value="PBP_domain"/>
</dbReference>
<dbReference type="Proteomes" id="UP000294547">
    <property type="component" value="Unassembled WGS sequence"/>
</dbReference>
<gene>
    <name evidence="4" type="ORF">EDD54_2947</name>
</gene>
<keyword evidence="1 2" id="KW-0732">Signal</keyword>
<evidence type="ECO:0000256" key="2">
    <source>
        <dbReference type="SAM" id="SignalP"/>
    </source>
</evidence>
<dbReference type="RefSeq" id="WP_165644316.1">
    <property type="nucleotide sequence ID" value="NZ_BSPM01000002.1"/>
</dbReference>
<dbReference type="PANTHER" id="PTHR30570">
    <property type="entry name" value="PERIPLASMIC PHOSPHATE BINDING COMPONENT OF PHOSPHATE ABC TRANSPORTER"/>
    <property type="match status" value="1"/>
</dbReference>
<evidence type="ECO:0000256" key="1">
    <source>
        <dbReference type="ARBA" id="ARBA00022729"/>
    </source>
</evidence>
<evidence type="ECO:0000313" key="4">
    <source>
        <dbReference type="EMBL" id="TDP84340.1"/>
    </source>
</evidence>
<accession>A0A4R6RDS2</accession>
<dbReference type="Pfam" id="PF12849">
    <property type="entry name" value="PBP_like_2"/>
    <property type="match status" value="1"/>
</dbReference>
<dbReference type="Gene3D" id="3.40.190.10">
    <property type="entry name" value="Periplasmic binding protein-like II"/>
    <property type="match status" value="2"/>
</dbReference>
<reference evidence="4 5" key="1">
    <citation type="submission" date="2019-03" db="EMBL/GenBank/DDBJ databases">
        <title>Genomic Encyclopedia of Type Strains, Phase IV (KMG-IV): sequencing the most valuable type-strain genomes for metagenomic binning, comparative biology and taxonomic classification.</title>
        <authorList>
            <person name="Goeker M."/>
        </authorList>
    </citation>
    <scope>NUCLEOTIDE SEQUENCE [LARGE SCALE GENOMIC DNA]</scope>
    <source>
        <strain evidence="4 5">DSM 102969</strain>
    </source>
</reference>
<proteinExistence type="predicted"/>
<feature type="chain" id="PRO_5020724392" evidence="2">
    <location>
        <begin position="23"/>
        <end position="329"/>
    </location>
</feature>
<protein>
    <submittedName>
        <fullName evidence="4">Phosphate transport system substrate-binding protein</fullName>
    </submittedName>
</protein>
<evidence type="ECO:0000313" key="5">
    <source>
        <dbReference type="Proteomes" id="UP000294547"/>
    </source>
</evidence>
<dbReference type="AlphaFoldDB" id="A0A4R6RDS2"/>